<keyword evidence="4 7" id="KW-0812">Transmembrane</keyword>
<evidence type="ECO:0000256" key="4">
    <source>
        <dbReference type="ARBA" id="ARBA00022692"/>
    </source>
</evidence>
<keyword evidence="3" id="KW-1003">Cell membrane</keyword>
<accession>A0A1T4U012</accession>
<dbReference type="EMBL" id="FUWZ01000007">
    <property type="protein sequence ID" value="SKA46034.1"/>
    <property type="molecule type" value="Genomic_DNA"/>
</dbReference>
<dbReference type="GO" id="GO:0009246">
    <property type="term" value="P:enterobacterial common antigen biosynthetic process"/>
    <property type="evidence" value="ECO:0007669"/>
    <property type="project" value="TreeGrafter"/>
</dbReference>
<dbReference type="RefSeq" id="WP_078672992.1">
    <property type="nucleotide sequence ID" value="NZ_FUWZ01000007.1"/>
</dbReference>
<protein>
    <submittedName>
        <fullName evidence="9">Fucose 4-O-acetylase</fullName>
    </submittedName>
</protein>
<organism evidence="9 10">
    <name type="scientific">Chitinophaga eiseniae</name>
    <dbReference type="NCBI Taxonomy" id="634771"/>
    <lineage>
        <taxon>Bacteria</taxon>
        <taxon>Pseudomonadati</taxon>
        <taxon>Bacteroidota</taxon>
        <taxon>Chitinophagia</taxon>
        <taxon>Chitinophagales</taxon>
        <taxon>Chitinophagaceae</taxon>
        <taxon>Chitinophaga</taxon>
    </lineage>
</organism>
<evidence type="ECO:0000256" key="6">
    <source>
        <dbReference type="ARBA" id="ARBA00023136"/>
    </source>
</evidence>
<evidence type="ECO:0000256" key="5">
    <source>
        <dbReference type="ARBA" id="ARBA00022989"/>
    </source>
</evidence>
<feature type="transmembrane region" description="Helical" evidence="7">
    <location>
        <begin position="21"/>
        <end position="41"/>
    </location>
</feature>
<reference evidence="10" key="1">
    <citation type="submission" date="2017-02" db="EMBL/GenBank/DDBJ databases">
        <authorList>
            <person name="Varghese N."/>
            <person name="Submissions S."/>
        </authorList>
    </citation>
    <scope>NUCLEOTIDE SEQUENCE [LARGE SCALE GENOMIC DNA]</scope>
    <source>
        <strain evidence="10">DSM 22224</strain>
    </source>
</reference>
<sequence>MKLTAAINYIFSFRPQTSRRYAWVDYAKGIAIIFVLYRHVIYGLLYTGANINQVMMEANEMLYGFRMPLFFFLSGLFFASSVKKRGPLNFLISKINTLLYPYLLWCVIQVTLQILFTDYTNHKLTVDNYVDILIHPRSMLQLWYLAALFNVSVLYLFTSTVLKLHPAIQVALGLVMLGMKSYAGDISTISDVMIYYIYFVLGHLSAPYFFSEKVQQQLSSPWKALALVPAFLLVQYYCMSHEDMSIYLFSLLAMLGGILVIMLSFILAKYEKLKILQTIGHYSLYIYLLHLGIIFLLRVAILKTGMLTNIPVITVFLIIAGLFGSIILYRFCLLMRLNFLFTGPFKERNVTKNAVGIS</sequence>
<feature type="transmembrane region" description="Helical" evidence="7">
    <location>
        <begin position="193"/>
        <end position="210"/>
    </location>
</feature>
<dbReference type="Pfam" id="PF01757">
    <property type="entry name" value="Acyl_transf_3"/>
    <property type="match status" value="1"/>
</dbReference>
<dbReference type="PANTHER" id="PTHR40074:SF2">
    <property type="entry name" value="O-ACETYLTRANSFERASE WECH"/>
    <property type="match status" value="1"/>
</dbReference>
<dbReference type="InterPro" id="IPR002656">
    <property type="entry name" value="Acyl_transf_3_dom"/>
</dbReference>
<evidence type="ECO:0000256" key="1">
    <source>
        <dbReference type="ARBA" id="ARBA00004651"/>
    </source>
</evidence>
<keyword evidence="10" id="KW-1185">Reference proteome</keyword>
<dbReference type="Proteomes" id="UP000190367">
    <property type="component" value="Unassembled WGS sequence"/>
</dbReference>
<feature type="transmembrane region" description="Helical" evidence="7">
    <location>
        <begin position="99"/>
        <end position="119"/>
    </location>
</feature>
<name>A0A1T4U012_9BACT</name>
<gene>
    <name evidence="9" type="ORF">SAMN04488128_107173</name>
</gene>
<evidence type="ECO:0000259" key="8">
    <source>
        <dbReference type="Pfam" id="PF01757"/>
    </source>
</evidence>
<evidence type="ECO:0000256" key="3">
    <source>
        <dbReference type="ARBA" id="ARBA00022475"/>
    </source>
</evidence>
<evidence type="ECO:0000256" key="2">
    <source>
        <dbReference type="ARBA" id="ARBA00007400"/>
    </source>
</evidence>
<feature type="transmembrane region" description="Helical" evidence="7">
    <location>
        <begin position="307"/>
        <end position="329"/>
    </location>
</feature>
<feature type="transmembrane region" description="Helical" evidence="7">
    <location>
        <begin position="245"/>
        <end position="270"/>
    </location>
</feature>
<dbReference type="AlphaFoldDB" id="A0A1T4U012"/>
<proteinExistence type="inferred from homology"/>
<evidence type="ECO:0000313" key="10">
    <source>
        <dbReference type="Proteomes" id="UP000190367"/>
    </source>
</evidence>
<keyword evidence="5 7" id="KW-1133">Transmembrane helix</keyword>
<evidence type="ECO:0000313" key="9">
    <source>
        <dbReference type="EMBL" id="SKA46034.1"/>
    </source>
</evidence>
<dbReference type="OrthoDB" id="9809782at2"/>
<dbReference type="STRING" id="634771.SAMN04488128_107173"/>
<comment type="similarity">
    <text evidence="2">Belongs to the acyltransferase 3 family.</text>
</comment>
<dbReference type="GO" id="GO:0005886">
    <property type="term" value="C:plasma membrane"/>
    <property type="evidence" value="ECO:0007669"/>
    <property type="project" value="UniProtKB-SubCell"/>
</dbReference>
<comment type="subcellular location">
    <subcellularLocation>
        <location evidence="1">Cell membrane</location>
        <topology evidence="1">Multi-pass membrane protein</topology>
    </subcellularLocation>
</comment>
<dbReference type="PANTHER" id="PTHR40074">
    <property type="entry name" value="O-ACETYLTRANSFERASE WECH"/>
    <property type="match status" value="1"/>
</dbReference>
<dbReference type="GO" id="GO:0016413">
    <property type="term" value="F:O-acetyltransferase activity"/>
    <property type="evidence" value="ECO:0007669"/>
    <property type="project" value="TreeGrafter"/>
</dbReference>
<feature type="domain" description="Acyltransferase 3" evidence="8">
    <location>
        <begin position="22"/>
        <end position="330"/>
    </location>
</feature>
<evidence type="ECO:0000256" key="7">
    <source>
        <dbReference type="SAM" id="Phobius"/>
    </source>
</evidence>
<keyword evidence="6 7" id="KW-0472">Membrane</keyword>
<feature type="transmembrane region" description="Helical" evidence="7">
    <location>
        <begin position="139"/>
        <end position="157"/>
    </location>
</feature>
<feature type="transmembrane region" description="Helical" evidence="7">
    <location>
        <begin position="282"/>
        <end position="301"/>
    </location>
</feature>
<feature type="transmembrane region" description="Helical" evidence="7">
    <location>
        <begin position="61"/>
        <end position="79"/>
    </location>
</feature>